<proteinExistence type="predicted"/>
<dbReference type="InterPro" id="IPR000182">
    <property type="entry name" value="GNAT_dom"/>
</dbReference>
<protein>
    <recommendedName>
        <fullName evidence="3">N-acetyltransferase domain-containing protein</fullName>
    </recommendedName>
</protein>
<dbReference type="GO" id="GO:0016747">
    <property type="term" value="F:acyltransferase activity, transferring groups other than amino-acyl groups"/>
    <property type="evidence" value="ECO:0007669"/>
    <property type="project" value="InterPro"/>
</dbReference>
<evidence type="ECO:0000256" key="2">
    <source>
        <dbReference type="ARBA" id="ARBA00023315"/>
    </source>
</evidence>
<sequence>MKEGIIEFNNNKYKYKFFDTYHLIDLIKNNHKFISIYENNIKKYRQNPNFEIFNLIKEFIYYRPDSKVYYFISYKNNEIVSMARLYYYKEKNYGYINMVYTNEKYRGQGICTKTIKFLINISKKNIKKYELEVDSDNLSAIKCYENNNFQFVKKIEYIQNINGIKKIKYYNLMKLII</sequence>
<accession>A0A6C0H0K4</accession>
<evidence type="ECO:0000256" key="1">
    <source>
        <dbReference type="ARBA" id="ARBA00022679"/>
    </source>
</evidence>
<dbReference type="AlphaFoldDB" id="A0A6C0H0K4"/>
<keyword evidence="2" id="KW-0012">Acyltransferase</keyword>
<evidence type="ECO:0000259" key="3">
    <source>
        <dbReference type="PROSITE" id="PS51186"/>
    </source>
</evidence>
<dbReference type="EMBL" id="MN739832">
    <property type="protein sequence ID" value="QHT73786.1"/>
    <property type="molecule type" value="Genomic_DNA"/>
</dbReference>
<dbReference type="PROSITE" id="PS51186">
    <property type="entry name" value="GNAT"/>
    <property type="match status" value="1"/>
</dbReference>
<dbReference type="Pfam" id="PF00583">
    <property type="entry name" value="Acetyltransf_1"/>
    <property type="match status" value="1"/>
</dbReference>
<evidence type="ECO:0000313" key="4">
    <source>
        <dbReference type="EMBL" id="QHT73786.1"/>
    </source>
</evidence>
<name>A0A6C0H0K4_9ZZZZ</name>
<dbReference type="InterPro" id="IPR050680">
    <property type="entry name" value="YpeA/RimI_acetyltransf"/>
</dbReference>
<keyword evidence="1" id="KW-0808">Transferase</keyword>
<dbReference type="CDD" id="cd04301">
    <property type="entry name" value="NAT_SF"/>
    <property type="match status" value="1"/>
</dbReference>
<organism evidence="4">
    <name type="scientific">viral metagenome</name>
    <dbReference type="NCBI Taxonomy" id="1070528"/>
    <lineage>
        <taxon>unclassified sequences</taxon>
        <taxon>metagenomes</taxon>
        <taxon>organismal metagenomes</taxon>
    </lineage>
</organism>
<feature type="domain" description="N-acetyltransferase" evidence="3">
    <location>
        <begin position="24"/>
        <end position="176"/>
    </location>
</feature>
<dbReference type="InterPro" id="IPR016181">
    <property type="entry name" value="Acyl_CoA_acyltransferase"/>
</dbReference>
<reference evidence="4" key="1">
    <citation type="journal article" date="2020" name="Nature">
        <title>Giant virus diversity and host interactions through global metagenomics.</title>
        <authorList>
            <person name="Schulz F."/>
            <person name="Roux S."/>
            <person name="Paez-Espino D."/>
            <person name="Jungbluth S."/>
            <person name="Walsh D.A."/>
            <person name="Denef V.J."/>
            <person name="McMahon K.D."/>
            <person name="Konstantinidis K.T."/>
            <person name="Eloe-Fadrosh E.A."/>
            <person name="Kyrpides N.C."/>
            <person name="Woyke T."/>
        </authorList>
    </citation>
    <scope>NUCLEOTIDE SEQUENCE</scope>
    <source>
        <strain evidence="4">GVMAG-M-3300023179-4</strain>
    </source>
</reference>
<dbReference type="Gene3D" id="3.40.630.30">
    <property type="match status" value="1"/>
</dbReference>
<dbReference type="SUPFAM" id="SSF55729">
    <property type="entry name" value="Acyl-CoA N-acyltransferases (Nat)"/>
    <property type="match status" value="1"/>
</dbReference>
<dbReference type="PANTHER" id="PTHR43420">
    <property type="entry name" value="ACETYLTRANSFERASE"/>
    <property type="match status" value="1"/>
</dbReference>